<evidence type="ECO:0000313" key="1">
    <source>
        <dbReference type="EMBL" id="KAK0639464.1"/>
    </source>
</evidence>
<organism evidence="1 2">
    <name type="scientific">Cercophora newfieldiana</name>
    <dbReference type="NCBI Taxonomy" id="92897"/>
    <lineage>
        <taxon>Eukaryota</taxon>
        <taxon>Fungi</taxon>
        <taxon>Dikarya</taxon>
        <taxon>Ascomycota</taxon>
        <taxon>Pezizomycotina</taxon>
        <taxon>Sordariomycetes</taxon>
        <taxon>Sordariomycetidae</taxon>
        <taxon>Sordariales</taxon>
        <taxon>Lasiosphaeriaceae</taxon>
        <taxon>Cercophora</taxon>
    </lineage>
</organism>
<dbReference type="InterPro" id="IPR038883">
    <property type="entry name" value="AN11006-like"/>
</dbReference>
<sequence>MMDLFGLPVEIRLVIYSELLVCPAPLILTTSNYPSPEHLWVEGTIDLYPAILRTNKQIYNEAVSLLYSDNCFQFPKEDKETIGFATGTTLTLFLAKIGPRASLLRHVCVSISNYSTSLGSAQLHEGQVKDLDLLRDACIGVTTLKLSLSFTSGFPVSTATLDMIDTRLKAIPSLQSVIVNVEWHVGDSVGASDDEEEDLGGVDDWDHPGGSLAAKLRERGWTVQITKIHPGWSDYEDEINDFLDDTWSRRGWDSEQEDDDHYYRQRQLEAYGMDFADDGGPS</sequence>
<dbReference type="PANTHER" id="PTHR42085:SF8">
    <property type="entry name" value="F-BOX DOMAIN-CONTAINING PROTEIN"/>
    <property type="match status" value="1"/>
</dbReference>
<protein>
    <submittedName>
        <fullName evidence="1">Uncharacterized protein</fullName>
    </submittedName>
</protein>
<reference evidence="1" key="1">
    <citation type="submission" date="2023-06" db="EMBL/GenBank/DDBJ databases">
        <title>Genome-scale phylogeny and comparative genomics of the fungal order Sordariales.</title>
        <authorList>
            <consortium name="Lawrence Berkeley National Laboratory"/>
            <person name="Hensen N."/>
            <person name="Bonometti L."/>
            <person name="Westerberg I."/>
            <person name="Brannstrom I.O."/>
            <person name="Guillou S."/>
            <person name="Cros-Aarteil S."/>
            <person name="Calhoun S."/>
            <person name="Haridas S."/>
            <person name="Kuo A."/>
            <person name="Mondo S."/>
            <person name="Pangilinan J."/>
            <person name="Riley R."/>
            <person name="Labutti K."/>
            <person name="Andreopoulos B."/>
            <person name="Lipzen A."/>
            <person name="Chen C."/>
            <person name="Yanf M."/>
            <person name="Daum C."/>
            <person name="Ng V."/>
            <person name="Clum A."/>
            <person name="Steindorff A."/>
            <person name="Ohm R."/>
            <person name="Martin F."/>
            <person name="Silar P."/>
            <person name="Natvig D."/>
            <person name="Lalanne C."/>
            <person name="Gautier V."/>
            <person name="Ament-Velasquez S.L."/>
            <person name="Kruys A."/>
            <person name="Hutchinson M.I."/>
            <person name="Powell A.J."/>
            <person name="Barry K."/>
            <person name="Miller A.N."/>
            <person name="Grigoriev I.V."/>
            <person name="Debuchy R."/>
            <person name="Gladieux P."/>
            <person name="Thoren M.H."/>
            <person name="Johannesson H."/>
        </authorList>
    </citation>
    <scope>NUCLEOTIDE SEQUENCE</scope>
    <source>
        <strain evidence="1">SMH2532-1</strain>
    </source>
</reference>
<dbReference type="PANTHER" id="PTHR42085">
    <property type="entry name" value="F-BOX DOMAIN-CONTAINING PROTEIN"/>
    <property type="match status" value="1"/>
</dbReference>
<gene>
    <name evidence="1" type="ORF">B0T16DRAFT_244710</name>
</gene>
<dbReference type="EMBL" id="JAULSV010000007">
    <property type="protein sequence ID" value="KAK0639464.1"/>
    <property type="molecule type" value="Genomic_DNA"/>
</dbReference>
<dbReference type="Proteomes" id="UP001174936">
    <property type="component" value="Unassembled WGS sequence"/>
</dbReference>
<dbReference type="AlphaFoldDB" id="A0AA39XSK6"/>
<comment type="caution">
    <text evidence="1">The sequence shown here is derived from an EMBL/GenBank/DDBJ whole genome shotgun (WGS) entry which is preliminary data.</text>
</comment>
<accession>A0AA39XSK6</accession>
<evidence type="ECO:0000313" key="2">
    <source>
        <dbReference type="Proteomes" id="UP001174936"/>
    </source>
</evidence>
<name>A0AA39XSK6_9PEZI</name>
<keyword evidence="2" id="KW-1185">Reference proteome</keyword>
<proteinExistence type="predicted"/>